<dbReference type="Pfam" id="PF00076">
    <property type="entry name" value="RRM_1"/>
    <property type="match status" value="1"/>
</dbReference>
<keyword evidence="9 13" id="KW-0472">Membrane</keyword>
<dbReference type="InterPro" id="IPR036390">
    <property type="entry name" value="WH_DNA-bd_sf"/>
</dbReference>
<dbReference type="InterPro" id="IPR003524">
    <property type="entry name" value="PNAcMuramoyl-5peptid_Trfase"/>
</dbReference>
<comment type="similarity">
    <text evidence="4">Belongs to the glycosyltransferase 4 family. MraY subfamily.</text>
</comment>
<feature type="domain" description="HTH La-type RNA-binding" evidence="15">
    <location>
        <begin position="55"/>
        <end position="146"/>
    </location>
</feature>
<feature type="region of interest" description="Disordered" evidence="12">
    <location>
        <begin position="1"/>
        <end position="52"/>
    </location>
</feature>
<dbReference type="PANTHER" id="PTHR22926:SF5">
    <property type="entry name" value="PHOSPHO-N-ACETYLMURAMOYL-PENTAPEPTIDE-TRANSFERASE HOMOLOG"/>
    <property type="match status" value="1"/>
</dbReference>
<dbReference type="InterPro" id="IPR018480">
    <property type="entry name" value="PNAcMuramoyl-5peptid_Trfase_CS"/>
</dbReference>
<evidence type="ECO:0000256" key="1">
    <source>
        <dbReference type="ARBA" id="ARBA00002339"/>
    </source>
</evidence>
<feature type="transmembrane region" description="Helical" evidence="13">
    <location>
        <begin position="849"/>
        <end position="868"/>
    </location>
</feature>
<comment type="function">
    <text evidence="1">Transcriptional regulator.</text>
</comment>
<dbReference type="Proteomes" id="UP001190926">
    <property type="component" value="Unassembled WGS sequence"/>
</dbReference>
<feature type="transmembrane region" description="Helical" evidence="13">
    <location>
        <begin position="599"/>
        <end position="621"/>
    </location>
</feature>
<dbReference type="SMART" id="SM00715">
    <property type="entry name" value="LA"/>
    <property type="match status" value="1"/>
</dbReference>
<dbReference type="InterPro" id="IPR002344">
    <property type="entry name" value="Lupus_La"/>
</dbReference>
<feature type="compositionally biased region" description="Basic and acidic residues" evidence="12">
    <location>
        <begin position="293"/>
        <end position="310"/>
    </location>
</feature>
<evidence type="ECO:0000256" key="9">
    <source>
        <dbReference type="ARBA" id="ARBA00023136"/>
    </source>
</evidence>
<feature type="transmembrane region" description="Helical" evidence="13">
    <location>
        <begin position="700"/>
        <end position="717"/>
    </location>
</feature>
<dbReference type="SUPFAM" id="SSF54928">
    <property type="entry name" value="RNA-binding domain, RBD"/>
    <property type="match status" value="1"/>
</dbReference>
<dbReference type="Pfam" id="PF00953">
    <property type="entry name" value="Glycos_transf_4"/>
    <property type="match status" value="1"/>
</dbReference>
<evidence type="ECO:0000256" key="2">
    <source>
        <dbReference type="ARBA" id="ARBA00004123"/>
    </source>
</evidence>
<dbReference type="PRINTS" id="PR00302">
    <property type="entry name" value="LUPUSLA"/>
</dbReference>
<dbReference type="FunFam" id="1.10.10.10:FF:000158">
    <property type="entry name" value="La ribonucleoprotein domain family member 7"/>
    <property type="match status" value="1"/>
</dbReference>
<feature type="compositionally biased region" description="Basic residues" evidence="12">
    <location>
        <begin position="243"/>
        <end position="253"/>
    </location>
</feature>
<feature type="transmembrane region" description="Helical" evidence="13">
    <location>
        <begin position="642"/>
        <end position="663"/>
    </location>
</feature>
<dbReference type="CDD" id="cd12288">
    <property type="entry name" value="RRM_La_like_plant"/>
    <property type="match status" value="1"/>
</dbReference>
<dbReference type="GO" id="GO:0005634">
    <property type="term" value="C:nucleus"/>
    <property type="evidence" value="ECO:0007669"/>
    <property type="project" value="UniProtKB-SubCell"/>
</dbReference>
<evidence type="ECO:0000256" key="12">
    <source>
        <dbReference type="SAM" id="MobiDB-lite"/>
    </source>
</evidence>
<dbReference type="PROSITE" id="PS50102">
    <property type="entry name" value="RRM"/>
    <property type="match status" value="1"/>
</dbReference>
<feature type="transmembrane region" description="Helical" evidence="13">
    <location>
        <begin position="737"/>
        <end position="756"/>
    </location>
</feature>
<feature type="transmembrane region" description="Helical" evidence="13">
    <location>
        <begin position="823"/>
        <end position="843"/>
    </location>
</feature>
<feature type="compositionally biased region" description="Basic residues" evidence="12">
    <location>
        <begin position="311"/>
        <end position="323"/>
    </location>
</feature>
<protein>
    <submittedName>
        <fullName evidence="16">Translocase 11</fullName>
    </submittedName>
</protein>
<dbReference type="EMBL" id="SDAM02000175">
    <property type="protein sequence ID" value="KAH6825611.1"/>
    <property type="molecule type" value="Genomic_DNA"/>
</dbReference>
<dbReference type="SUPFAM" id="SSF46785">
    <property type="entry name" value="Winged helix' DNA-binding domain"/>
    <property type="match status" value="1"/>
</dbReference>
<feature type="region of interest" description="Disordered" evidence="12">
    <location>
        <begin position="243"/>
        <end position="378"/>
    </location>
</feature>
<dbReference type="GO" id="GO:0044038">
    <property type="term" value="P:cell wall macromolecule biosynthetic process"/>
    <property type="evidence" value="ECO:0007669"/>
    <property type="project" value="TreeGrafter"/>
</dbReference>
<dbReference type="InterPro" id="IPR035979">
    <property type="entry name" value="RBD_domain_sf"/>
</dbReference>
<feature type="compositionally biased region" description="Polar residues" evidence="12">
    <location>
        <begin position="263"/>
        <end position="274"/>
    </location>
</feature>
<evidence type="ECO:0000256" key="3">
    <source>
        <dbReference type="ARBA" id="ARBA00004141"/>
    </source>
</evidence>
<dbReference type="SMART" id="SM00360">
    <property type="entry name" value="RRM"/>
    <property type="match status" value="1"/>
</dbReference>
<dbReference type="InterPro" id="IPR036388">
    <property type="entry name" value="WH-like_DNA-bd_sf"/>
</dbReference>
<evidence type="ECO:0000259" key="14">
    <source>
        <dbReference type="PROSITE" id="PS50102"/>
    </source>
</evidence>
<dbReference type="InterPro" id="IPR012677">
    <property type="entry name" value="Nucleotide-bd_a/b_plait_sf"/>
</dbReference>
<dbReference type="GO" id="GO:1990904">
    <property type="term" value="C:ribonucleoprotein complex"/>
    <property type="evidence" value="ECO:0007669"/>
    <property type="project" value="InterPro"/>
</dbReference>
<dbReference type="InterPro" id="IPR034878">
    <property type="entry name" value="La-rel_plant_RRM"/>
</dbReference>
<sequence>MEQPQGHAIRFPTTSSPLSDHEFDHVEDHPDLSPVGSPELTESHFPPPLDQTLPSVLSDDLRRKIIKQVEYYFSDENLPNDKFLLKYVTRNAEGFVPIGVVASFRKMKKLTRDTSWIVDALKESAILVVSSNGKKVKRLHPLPLAEIKDPMVCTVLVENLPEDHSVENLRQMFGEAGNIMNITIRDPHDVRDPKKCTIAEKLISGKLHALVEYETVEAAEKAVSTLNNEQDWRYGLRVKLLKKMNKPGQKKKNWREPEHDKGSTVQATEPAANQENHDAAEHHDDSHDEEDVDHLSRDKNGAHLAKDKNGPKGRNRGRGRRQKYQGANGHGICHGAQYSSHGVEPSKPPPGPRMPDGTRGFTMGRGRPLATGRRVAGPSHSIEPFGDFEAAVNSFPLWKKKKNSLAVADDRFSEWIVMQSHALCAANCTNLNHVGFLAPFSCFRFPTSRVPFDSAASYADHKLFESRTRSHGFRVRSRALRICAMDDDFGASFGDWGNSEYMFSSSEGDDSDGDVFLQPITDVDLPTSKERLLPSDDSITVTAHRLATLGSPRKRRKTVYGILNNVGLMVFSTFLLLLVDLCAWRIVRLPLAPFYLMRPFLISAVLVSCAGYICVPLFRMFNMRSMVRKRAPSQHSSKKGTPTMGGLYFVPIGLLVAEAVLKFSSIEVSGAAAVTMAFAAIGLLDDFLSIRYKNDGLSGWIRILLEAAIGAWFSYWLCTTDISTPYNMKTVVPLPGPLGLICLGKFYPVLTSFCFVSMANGVNLTDGLDGLAAGTAALAFIGMSIVVLPICSDLSIFGAAMAGACVGFLFQNQHKASIFMGDTGALALGGALAAMASCTGMFFPLFISSGIYVVEALSVIIQLTSVLLQHERPRRVVVVG</sequence>
<accession>A0AAD4P473</accession>
<comment type="subcellular location">
    <subcellularLocation>
        <location evidence="3">Membrane</location>
        <topology evidence="3">Multi-pass membrane protein</topology>
    </subcellularLocation>
    <subcellularLocation>
        <location evidence="2">Nucleus</location>
    </subcellularLocation>
</comment>
<organism evidence="16 17">
    <name type="scientific">Perilla frutescens var. hirtella</name>
    <name type="common">Perilla citriodora</name>
    <name type="synonym">Perilla setoyensis</name>
    <dbReference type="NCBI Taxonomy" id="608512"/>
    <lineage>
        <taxon>Eukaryota</taxon>
        <taxon>Viridiplantae</taxon>
        <taxon>Streptophyta</taxon>
        <taxon>Embryophyta</taxon>
        <taxon>Tracheophyta</taxon>
        <taxon>Spermatophyta</taxon>
        <taxon>Magnoliopsida</taxon>
        <taxon>eudicotyledons</taxon>
        <taxon>Gunneridae</taxon>
        <taxon>Pentapetalae</taxon>
        <taxon>asterids</taxon>
        <taxon>lamiids</taxon>
        <taxon>Lamiales</taxon>
        <taxon>Lamiaceae</taxon>
        <taxon>Nepetoideae</taxon>
        <taxon>Elsholtzieae</taxon>
        <taxon>Perilla</taxon>
    </lineage>
</organism>
<evidence type="ECO:0000256" key="10">
    <source>
        <dbReference type="ARBA" id="ARBA00023242"/>
    </source>
</evidence>
<dbReference type="GO" id="GO:0003723">
    <property type="term" value="F:RNA binding"/>
    <property type="evidence" value="ECO:0007669"/>
    <property type="project" value="UniProtKB-UniRule"/>
</dbReference>
<feature type="compositionally biased region" description="Basic and acidic residues" evidence="12">
    <location>
        <begin position="275"/>
        <end position="286"/>
    </location>
</feature>
<keyword evidence="6 13" id="KW-0812">Transmembrane</keyword>
<evidence type="ECO:0000256" key="6">
    <source>
        <dbReference type="ARBA" id="ARBA00022692"/>
    </source>
</evidence>
<evidence type="ECO:0000313" key="17">
    <source>
        <dbReference type="Proteomes" id="UP001190926"/>
    </source>
</evidence>
<dbReference type="InterPro" id="IPR006630">
    <property type="entry name" value="La_HTH"/>
</dbReference>
<dbReference type="InterPro" id="IPR000715">
    <property type="entry name" value="Glycosyl_transferase_4"/>
</dbReference>
<dbReference type="GO" id="GO:0071555">
    <property type="term" value="P:cell wall organization"/>
    <property type="evidence" value="ECO:0007669"/>
    <property type="project" value="TreeGrafter"/>
</dbReference>
<proteinExistence type="inferred from homology"/>
<keyword evidence="8 13" id="KW-1133">Transmembrane helix</keyword>
<reference evidence="16 17" key="1">
    <citation type="journal article" date="2021" name="Nat. Commun.">
        <title>Incipient diploidization of the medicinal plant Perilla within 10,000 years.</title>
        <authorList>
            <person name="Zhang Y."/>
            <person name="Shen Q."/>
            <person name="Leng L."/>
            <person name="Zhang D."/>
            <person name="Chen S."/>
            <person name="Shi Y."/>
            <person name="Ning Z."/>
            <person name="Chen S."/>
        </authorList>
    </citation>
    <scope>NUCLEOTIDE SEQUENCE [LARGE SCALE GENOMIC DNA]</scope>
    <source>
        <strain evidence="17">cv. PC099</strain>
    </source>
</reference>
<dbReference type="Gene3D" id="3.30.70.330">
    <property type="match status" value="1"/>
</dbReference>
<keyword evidence="10" id="KW-0539">Nucleus</keyword>
<dbReference type="GO" id="GO:0005886">
    <property type="term" value="C:plasma membrane"/>
    <property type="evidence" value="ECO:0007669"/>
    <property type="project" value="TreeGrafter"/>
</dbReference>
<dbReference type="Pfam" id="PF05383">
    <property type="entry name" value="La"/>
    <property type="match status" value="1"/>
</dbReference>
<gene>
    <name evidence="16" type="ORF">C2S53_017583</name>
</gene>
<feature type="transmembrane region" description="Helical" evidence="13">
    <location>
        <begin position="768"/>
        <end position="788"/>
    </location>
</feature>
<keyword evidence="5" id="KW-0808">Transferase</keyword>
<feature type="domain" description="RRM" evidence="14">
    <location>
        <begin position="153"/>
        <end position="243"/>
    </location>
</feature>
<dbReference type="PROSITE" id="PS01347">
    <property type="entry name" value="MRAY_1"/>
    <property type="match status" value="1"/>
</dbReference>
<dbReference type="InterPro" id="IPR000504">
    <property type="entry name" value="RRM_dom"/>
</dbReference>
<feature type="compositionally biased region" description="Basic and acidic residues" evidence="12">
    <location>
        <begin position="19"/>
        <end position="31"/>
    </location>
</feature>
<evidence type="ECO:0000256" key="8">
    <source>
        <dbReference type="ARBA" id="ARBA00022989"/>
    </source>
</evidence>
<evidence type="ECO:0000313" key="16">
    <source>
        <dbReference type="EMBL" id="KAH6825611.1"/>
    </source>
</evidence>
<dbReference type="Pfam" id="PF10555">
    <property type="entry name" value="MraY_sig1"/>
    <property type="match status" value="1"/>
</dbReference>
<evidence type="ECO:0000256" key="7">
    <source>
        <dbReference type="ARBA" id="ARBA00022884"/>
    </source>
</evidence>
<feature type="transmembrane region" description="Helical" evidence="13">
    <location>
        <begin position="562"/>
        <end position="587"/>
    </location>
</feature>
<evidence type="ECO:0000259" key="15">
    <source>
        <dbReference type="PROSITE" id="PS50961"/>
    </source>
</evidence>
<dbReference type="CDD" id="cd06852">
    <property type="entry name" value="GT_MraY"/>
    <property type="match status" value="1"/>
</dbReference>
<dbReference type="CDD" id="cd08033">
    <property type="entry name" value="LARP_6"/>
    <property type="match status" value="1"/>
</dbReference>
<dbReference type="PROSITE" id="PS50961">
    <property type="entry name" value="HTH_LA"/>
    <property type="match status" value="1"/>
</dbReference>
<feature type="transmembrane region" description="Helical" evidence="13">
    <location>
        <begin position="669"/>
        <end position="688"/>
    </location>
</feature>
<dbReference type="GO" id="GO:0008963">
    <property type="term" value="F:phospho-N-acetylmuramoyl-pentapeptide-transferase activity"/>
    <property type="evidence" value="ECO:0007669"/>
    <property type="project" value="InterPro"/>
</dbReference>
<dbReference type="PANTHER" id="PTHR22926">
    <property type="entry name" value="PHOSPHO-N-ACETYLMURAMOYL-PENTAPEPTIDE-TRANSFERASE"/>
    <property type="match status" value="1"/>
</dbReference>
<dbReference type="GO" id="GO:0006396">
    <property type="term" value="P:RNA processing"/>
    <property type="evidence" value="ECO:0007669"/>
    <property type="project" value="InterPro"/>
</dbReference>
<dbReference type="Gene3D" id="1.10.10.10">
    <property type="entry name" value="Winged helix-like DNA-binding domain superfamily/Winged helix DNA-binding domain"/>
    <property type="match status" value="1"/>
</dbReference>
<comment type="caution">
    <text evidence="16">The sequence shown here is derived from an EMBL/GenBank/DDBJ whole genome shotgun (WGS) entry which is preliminary data.</text>
</comment>
<feature type="transmembrane region" description="Helical" evidence="13">
    <location>
        <begin position="794"/>
        <end position="811"/>
    </location>
</feature>
<evidence type="ECO:0000256" key="4">
    <source>
        <dbReference type="ARBA" id="ARBA00005583"/>
    </source>
</evidence>
<evidence type="ECO:0000256" key="11">
    <source>
        <dbReference type="PROSITE-ProRule" id="PRU00332"/>
    </source>
</evidence>
<keyword evidence="7 11" id="KW-0694">RNA-binding</keyword>
<dbReference type="AlphaFoldDB" id="A0AAD4P473"/>
<dbReference type="PROSITE" id="PS01348">
    <property type="entry name" value="MRAY_2"/>
    <property type="match status" value="1"/>
</dbReference>
<keyword evidence="17" id="KW-1185">Reference proteome</keyword>
<evidence type="ECO:0000256" key="5">
    <source>
        <dbReference type="ARBA" id="ARBA00022679"/>
    </source>
</evidence>
<evidence type="ECO:0000256" key="13">
    <source>
        <dbReference type="SAM" id="Phobius"/>
    </source>
</evidence>
<name>A0AAD4P473_PERFH</name>